<keyword evidence="3" id="KW-1185">Reference proteome</keyword>
<evidence type="ECO:0000313" key="3">
    <source>
        <dbReference type="Proteomes" id="UP001432222"/>
    </source>
</evidence>
<dbReference type="EMBL" id="CP108110">
    <property type="protein sequence ID" value="WUQ88388.1"/>
    <property type="molecule type" value="Genomic_DNA"/>
</dbReference>
<evidence type="ECO:0000313" key="2">
    <source>
        <dbReference type="EMBL" id="WUQ88388.1"/>
    </source>
</evidence>
<proteinExistence type="predicted"/>
<name>A0ABZ1UBD2_9ACTN</name>
<gene>
    <name evidence="2" type="ORF">OHA16_38565</name>
</gene>
<protein>
    <submittedName>
        <fullName evidence="2">Uncharacterized protein</fullName>
    </submittedName>
</protein>
<dbReference type="RefSeq" id="WP_328958935.1">
    <property type="nucleotide sequence ID" value="NZ_CP108110.1"/>
</dbReference>
<organism evidence="2 3">
    <name type="scientific">Kitasatospora purpeofusca</name>
    <dbReference type="NCBI Taxonomy" id="67352"/>
    <lineage>
        <taxon>Bacteria</taxon>
        <taxon>Bacillati</taxon>
        <taxon>Actinomycetota</taxon>
        <taxon>Actinomycetes</taxon>
        <taxon>Kitasatosporales</taxon>
        <taxon>Streptomycetaceae</taxon>
        <taxon>Kitasatospora</taxon>
    </lineage>
</organism>
<feature type="region of interest" description="Disordered" evidence="1">
    <location>
        <begin position="1"/>
        <end position="25"/>
    </location>
</feature>
<dbReference type="Proteomes" id="UP001432222">
    <property type="component" value="Chromosome"/>
</dbReference>
<reference evidence="2" key="1">
    <citation type="submission" date="2022-10" db="EMBL/GenBank/DDBJ databases">
        <title>The complete genomes of actinobacterial strains from the NBC collection.</title>
        <authorList>
            <person name="Joergensen T.S."/>
            <person name="Alvarez Arevalo M."/>
            <person name="Sterndorff E.B."/>
            <person name="Faurdal D."/>
            <person name="Vuksanovic O."/>
            <person name="Mourched A.-S."/>
            <person name="Charusanti P."/>
            <person name="Shaw S."/>
            <person name="Blin K."/>
            <person name="Weber T."/>
        </authorList>
    </citation>
    <scope>NUCLEOTIDE SEQUENCE</scope>
    <source>
        <strain evidence="2">NBC_00222</strain>
    </source>
</reference>
<sequence>MLTATSGVLRRGGGEHATGGLGDRHAPLLATAHGLGVLHLFPDADTALATLAPR</sequence>
<accession>A0ABZ1UBD2</accession>
<evidence type="ECO:0000256" key="1">
    <source>
        <dbReference type="SAM" id="MobiDB-lite"/>
    </source>
</evidence>